<dbReference type="SMART" id="SM00547">
    <property type="entry name" value="ZnF_RBZ"/>
    <property type="match status" value="1"/>
</dbReference>
<evidence type="ECO:0000313" key="7">
    <source>
        <dbReference type="EMBL" id="CRL07141.1"/>
    </source>
</evidence>
<keyword evidence="5" id="KW-0175">Coiled coil</keyword>
<dbReference type="SUPFAM" id="SSF90209">
    <property type="entry name" value="Ran binding protein zinc finger-like"/>
    <property type="match status" value="1"/>
</dbReference>
<keyword evidence="8" id="KW-1185">Reference proteome</keyword>
<dbReference type="Pfam" id="PF21388">
    <property type="entry name" value="SPATA2_PUB-like"/>
    <property type="match status" value="1"/>
</dbReference>
<keyword evidence="2 4" id="KW-0863">Zinc-finger</keyword>
<feature type="domain" description="RanBP2-type" evidence="6">
    <location>
        <begin position="659"/>
        <end position="688"/>
    </location>
</feature>
<dbReference type="GO" id="GO:0005737">
    <property type="term" value="C:cytoplasm"/>
    <property type="evidence" value="ECO:0007669"/>
    <property type="project" value="TreeGrafter"/>
</dbReference>
<dbReference type="STRING" id="568069.A0A1J1J3Y6"/>
<dbReference type="InterPro" id="IPR048839">
    <property type="entry name" value="SPATA2_PUB-like"/>
</dbReference>
<reference evidence="7 8" key="1">
    <citation type="submission" date="2015-04" db="EMBL/GenBank/DDBJ databases">
        <authorList>
            <person name="Syromyatnikov M.Y."/>
            <person name="Popov V.N."/>
        </authorList>
    </citation>
    <scope>NUCLEOTIDE SEQUENCE [LARGE SCALE GENOMIC DNA]</scope>
</reference>
<dbReference type="PANTHER" id="PTHR15326:SF2">
    <property type="entry name" value="PROTEIN TAMOZHENNIC"/>
    <property type="match status" value="1"/>
</dbReference>
<dbReference type="Gene3D" id="1.20.58.2190">
    <property type="match status" value="1"/>
</dbReference>
<dbReference type="InterPro" id="IPR001876">
    <property type="entry name" value="Znf_RanBP2"/>
</dbReference>
<dbReference type="PROSITE" id="PS50199">
    <property type="entry name" value="ZF_RANBP2_2"/>
    <property type="match status" value="1"/>
</dbReference>
<organism evidence="7 8">
    <name type="scientific">Clunio marinus</name>
    <dbReference type="NCBI Taxonomy" id="568069"/>
    <lineage>
        <taxon>Eukaryota</taxon>
        <taxon>Metazoa</taxon>
        <taxon>Ecdysozoa</taxon>
        <taxon>Arthropoda</taxon>
        <taxon>Hexapoda</taxon>
        <taxon>Insecta</taxon>
        <taxon>Pterygota</taxon>
        <taxon>Neoptera</taxon>
        <taxon>Endopterygota</taxon>
        <taxon>Diptera</taxon>
        <taxon>Nematocera</taxon>
        <taxon>Chironomoidea</taxon>
        <taxon>Chironomidae</taxon>
        <taxon>Clunio</taxon>
    </lineage>
</organism>
<sequence>MTNYGHDLLEELWKEILEIHWRYLETEESMKKIDERKLLEGRLKEYISVVSHDRKFFLPETEHVLRKSITQMPNFSAFKGADGFESVSHYASNLFTKPWRKEYRVIKLYSGFYHHEIKSNLMDAEKLFIAMGYTLLPNQTLVLDGPICPDQVTNVSRDALTAYVECQIMKQISAELASMRLSASCIDIFNFRECHIGDSSQSIKGLAQIIQSRQNLMLRKDTFALAISAPPSHSSYSSHYNYQQLNPSHTVYNNHCSIHPFNHNKTLPISYYNSSSIYNVPCSMHNMSNNCVPNSVYCQPLQQHQLLPHSKSLDDYDGKVPLNGSTNHHRLSLDQNYKMNMHLSPFQQHQQQSVPPSLDCIDAISLNHPYNQPNARNPLPLNLSSNLGQNLKQEQYYANNPKLDPMLNINSQCSGAARSFSNDCYRQEMSPYDHSTANVAGYHRKLYEKSDSCSSSMPENELVSFGNESMTLKPKQNEVKLRSSLKKNSHCGISDYNDALEHEMNELRALQHTKNEMALNEMKSKDGIGNYHTWDYVFKNLEKDTRAKNKNMMGSYNEKINNHNLQLENLRISSTSNGTHASIKNALKNNEISHPTSEISENPSQSINHTLLVQTTKPRNKSFTTATETNNYEHKFSSSTEANGYPKYKSTLQPLIVVPPGEWSCRFCTFLNPNSKKICEMCSKSKDFYLDADKTSSTTATCV</sequence>
<dbReference type="OrthoDB" id="9837000at2759"/>
<protein>
    <submittedName>
        <fullName evidence="7">CLUMA_CG020136, isoform A</fullName>
    </submittedName>
</protein>
<dbReference type="GO" id="GO:0008270">
    <property type="term" value="F:zinc ion binding"/>
    <property type="evidence" value="ECO:0007669"/>
    <property type="project" value="UniProtKB-KW"/>
</dbReference>
<evidence type="ECO:0000259" key="6">
    <source>
        <dbReference type="PROSITE" id="PS50199"/>
    </source>
</evidence>
<gene>
    <name evidence="7" type="primary">putative Protein tamozhennic</name>
    <name evidence="7" type="ORF">CLUMA_CG020136</name>
</gene>
<evidence type="ECO:0000256" key="2">
    <source>
        <dbReference type="ARBA" id="ARBA00022771"/>
    </source>
</evidence>
<dbReference type="InterPro" id="IPR036339">
    <property type="entry name" value="PUB-like_dom_sf"/>
</dbReference>
<dbReference type="Gene3D" id="2.30.30.380">
    <property type="entry name" value="Zn-finger domain of Sec23/24"/>
    <property type="match status" value="1"/>
</dbReference>
<dbReference type="InterPro" id="IPR036443">
    <property type="entry name" value="Znf_RanBP2_sf"/>
</dbReference>
<evidence type="ECO:0000256" key="4">
    <source>
        <dbReference type="PROSITE-ProRule" id="PRU00322"/>
    </source>
</evidence>
<dbReference type="Proteomes" id="UP000183832">
    <property type="component" value="Unassembled WGS sequence"/>
</dbReference>
<dbReference type="PANTHER" id="PTHR15326">
    <property type="entry name" value="SPERMATOGENESIS-ASSOCIATED PROTEIN 2/TAMOZHENNIC"/>
    <property type="match status" value="1"/>
</dbReference>
<evidence type="ECO:0000256" key="1">
    <source>
        <dbReference type="ARBA" id="ARBA00022723"/>
    </source>
</evidence>
<accession>A0A1J1J3Y6</accession>
<proteinExistence type="predicted"/>
<evidence type="ECO:0000313" key="8">
    <source>
        <dbReference type="Proteomes" id="UP000183832"/>
    </source>
</evidence>
<evidence type="ECO:0000256" key="3">
    <source>
        <dbReference type="ARBA" id="ARBA00022833"/>
    </source>
</evidence>
<keyword evidence="3" id="KW-0862">Zinc</keyword>
<dbReference type="EMBL" id="CVRI01000070">
    <property type="protein sequence ID" value="CRL07141.1"/>
    <property type="molecule type" value="Genomic_DNA"/>
</dbReference>
<dbReference type="SUPFAM" id="SSF143503">
    <property type="entry name" value="PUG domain-like"/>
    <property type="match status" value="1"/>
</dbReference>
<dbReference type="PROSITE" id="PS01358">
    <property type="entry name" value="ZF_RANBP2_1"/>
    <property type="match status" value="1"/>
</dbReference>
<evidence type="ECO:0000256" key="5">
    <source>
        <dbReference type="SAM" id="Coils"/>
    </source>
</evidence>
<dbReference type="AlphaFoldDB" id="A0A1J1J3Y6"/>
<keyword evidence="1" id="KW-0479">Metal-binding</keyword>
<name>A0A1J1J3Y6_9DIPT</name>
<feature type="coiled-coil region" evidence="5">
    <location>
        <begin position="493"/>
        <end position="520"/>
    </location>
</feature>